<organism evidence="2 3">
    <name type="scientific">Linum tenue</name>
    <dbReference type="NCBI Taxonomy" id="586396"/>
    <lineage>
        <taxon>Eukaryota</taxon>
        <taxon>Viridiplantae</taxon>
        <taxon>Streptophyta</taxon>
        <taxon>Embryophyta</taxon>
        <taxon>Tracheophyta</taxon>
        <taxon>Spermatophyta</taxon>
        <taxon>Magnoliopsida</taxon>
        <taxon>eudicotyledons</taxon>
        <taxon>Gunneridae</taxon>
        <taxon>Pentapetalae</taxon>
        <taxon>rosids</taxon>
        <taxon>fabids</taxon>
        <taxon>Malpighiales</taxon>
        <taxon>Linaceae</taxon>
        <taxon>Linum</taxon>
    </lineage>
</organism>
<protein>
    <recommendedName>
        <fullName evidence="4">Coiled-coil domain-containing protein R3HCC1L</fullName>
    </recommendedName>
</protein>
<dbReference type="Gene3D" id="3.30.70.330">
    <property type="match status" value="1"/>
</dbReference>
<name>A0AAV0QEL8_9ROSI</name>
<evidence type="ECO:0000313" key="3">
    <source>
        <dbReference type="Proteomes" id="UP001154282"/>
    </source>
</evidence>
<dbReference type="InterPro" id="IPR039884">
    <property type="entry name" value="R3HC1/R3HCL"/>
</dbReference>
<dbReference type="InterPro" id="IPR012677">
    <property type="entry name" value="Nucleotide-bd_a/b_plait_sf"/>
</dbReference>
<sequence>MEKSAGDPPRDSDNNLNWSEAVEDLLSSGDTDAAISRLESVVSQLQLQPTPPSQAADLQLASALTELANLYSSNDFSLKSDELRSRAALLRHRALGSRVDDQDSDVGAASSSRYDGKVVIFSFDSCEGAVQKSSSHSAGGGDEASDDDWEAAADRAPSELLSPDCLPSVSEVSKKDEADKKPKRRGRGTFTYKKNGLYSDQQSDALVSDDEEDGEVGETSQSGESKHATYGTHHVLVLADFPPSTKTTDLERFVDGFKDRGVSIRWVNDTTALAVFRTPSVALEARNSVKFPFTVRILNDDDVLMSSISTKDLEPPRQRPQTSTRTAQRLIAQGMGLKLPSPGFGSRELKNQEEARKTRIVTRQKLRDDAWGDD</sequence>
<dbReference type="PANTHER" id="PTHR21678:SF0">
    <property type="entry name" value="C3H1-TYPE DOMAIN-CONTAINING PROTEIN"/>
    <property type="match status" value="1"/>
</dbReference>
<feature type="region of interest" description="Disordered" evidence="1">
    <location>
        <begin position="131"/>
        <end position="228"/>
    </location>
</feature>
<gene>
    <name evidence="2" type="ORF">LITE_LOCUS43018</name>
</gene>
<dbReference type="EMBL" id="CAMGYJ010000009">
    <property type="protein sequence ID" value="CAI0543989.1"/>
    <property type="molecule type" value="Genomic_DNA"/>
</dbReference>
<proteinExistence type="predicted"/>
<feature type="compositionally biased region" description="Basic and acidic residues" evidence="1">
    <location>
        <begin position="347"/>
        <end position="357"/>
    </location>
</feature>
<evidence type="ECO:0000256" key="1">
    <source>
        <dbReference type="SAM" id="MobiDB-lite"/>
    </source>
</evidence>
<dbReference type="PANTHER" id="PTHR21678">
    <property type="entry name" value="GROWTH INHIBITION AND DIFFERENTIATION RELATED PROTEIN 88"/>
    <property type="match status" value="1"/>
</dbReference>
<accession>A0AAV0QEL8</accession>
<feature type="compositionally biased region" description="Acidic residues" evidence="1">
    <location>
        <begin position="207"/>
        <end position="216"/>
    </location>
</feature>
<feature type="region of interest" description="Disordered" evidence="1">
    <location>
        <begin position="335"/>
        <end position="361"/>
    </location>
</feature>
<dbReference type="AlphaFoldDB" id="A0AAV0QEL8"/>
<evidence type="ECO:0000313" key="2">
    <source>
        <dbReference type="EMBL" id="CAI0543989.1"/>
    </source>
</evidence>
<comment type="caution">
    <text evidence="2">The sequence shown here is derived from an EMBL/GenBank/DDBJ whole genome shotgun (WGS) entry which is preliminary data.</text>
</comment>
<evidence type="ECO:0008006" key="4">
    <source>
        <dbReference type="Google" id="ProtNLM"/>
    </source>
</evidence>
<dbReference type="Proteomes" id="UP001154282">
    <property type="component" value="Unassembled WGS sequence"/>
</dbReference>
<keyword evidence="3" id="KW-1185">Reference proteome</keyword>
<reference evidence="2" key="1">
    <citation type="submission" date="2022-08" db="EMBL/GenBank/DDBJ databases">
        <authorList>
            <person name="Gutierrez-Valencia J."/>
        </authorList>
    </citation>
    <scope>NUCLEOTIDE SEQUENCE</scope>
</reference>